<dbReference type="SUPFAM" id="SSF52499">
    <property type="entry name" value="Isochorismatase-like hydrolases"/>
    <property type="match status" value="1"/>
</dbReference>
<comment type="caution">
    <text evidence="4">The sequence shown here is derived from an EMBL/GenBank/DDBJ whole genome shotgun (WGS) entry which is preliminary data.</text>
</comment>
<dbReference type="InterPro" id="IPR050272">
    <property type="entry name" value="Isochorismatase-like_hydrls"/>
</dbReference>
<name>A0ABQ5Q6A9_9BACT</name>
<evidence type="ECO:0000313" key="4">
    <source>
        <dbReference type="EMBL" id="GLH69635.1"/>
    </source>
</evidence>
<dbReference type="PANTHER" id="PTHR43540:SF1">
    <property type="entry name" value="ISOCHORISMATASE HYDROLASE"/>
    <property type="match status" value="1"/>
</dbReference>
<protein>
    <submittedName>
        <fullName evidence="4">Isochorismatase</fullName>
    </submittedName>
</protein>
<dbReference type="Gene3D" id="3.40.50.850">
    <property type="entry name" value="Isochorismatase-like"/>
    <property type="match status" value="1"/>
</dbReference>
<proteinExistence type="predicted"/>
<evidence type="ECO:0000256" key="2">
    <source>
        <dbReference type="SAM" id="MobiDB-lite"/>
    </source>
</evidence>
<dbReference type="RefSeq" id="WP_285723650.1">
    <property type="nucleotide sequence ID" value="NZ_BSDD01000002.1"/>
</dbReference>
<keyword evidence="1" id="KW-0378">Hydrolase</keyword>
<accession>A0ABQ5Q6A9</accession>
<keyword evidence="5" id="KW-1185">Reference proteome</keyword>
<evidence type="ECO:0000259" key="3">
    <source>
        <dbReference type="Pfam" id="PF00857"/>
    </source>
</evidence>
<feature type="region of interest" description="Disordered" evidence="2">
    <location>
        <begin position="53"/>
        <end position="77"/>
    </location>
</feature>
<feature type="domain" description="Isochorismatase-like" evidence="3">
    <location>
        <begin position="3"/>
        <end position="176"/>
    </location>
</feature>
<dbReference type="InterPro" id="IPR000868">
    <property type="entry name" value="Isochorismatase-like_dom"/>
</dbReference>
<gene>
    <name evidence="4" type="ORF">GETHPA_11680</name>
</gene>
<dbReference type="PANTHER" id="PTHR43540">
    <property type="entry name" value="PEROXYUREIDOACRYLATE/UREIDOACRYLATE AMIDOHYDROLASE-RELATED"/>
    <property type="match status" value="1"/>
</dbReference>
<evidence type="ECO:0000313" key="5">
    <source>
        <dbReference type="Proteomes" id="UP001165089"/>
    </source>
</evidence>
<organism evidence="4 5">
    <name type="scientific">Geothrix rubra</name>
    <dbReference type="NCBI Taxonomy" id="2927977"/>
    <lineage>
        <taxon>Bacteria</taxon>
        <taxon>Pseudomonadati</taxon>
        <taxon>Acidobacteriota</taxon>
        <taxon>Holophagae</taxon>
        <taxon>Holophagales</taxon>
        <taxon>Holophagaceae</taxon>
        <taxon>Geothrix</taxon>
    </lineage>
</organism>
<evidence type="ECO:0000256" key="1">
    <source>
        <dbReference type="ARBA" id="ARBA00022801"/>
    </source>
</evidence>
<reference evidence="4 5" key="1">
    <citation type="journal article" date="2023" name="Antonie Van Leeuwenhoek">
        <title>Mesoterricola silvestris gen. nov., sp. nov., Mesoterricola sediminis sp. nov., Geothrix oryzae sp. nov., Geothrix edaphica sp. nov., Geothrix rubra sp. nov., and Geothrix limicola sp. nov., six novel members of Acidobacteriota isolated from soils.</title>
        <authorList>
            <person name="Itoh H."/>
            <person name="Sugisawa Y."/>
            <person name="Mise K."/>
            <person name="Xu Z."/>
            <person name="Kuniyasu M."/>
            <person name="Ushijima N."/>
            <person name="Kawano K."/>
            <person name="Kobayashi E."/>
            <person name="Shiratori Y."/>
            <person name="Masuda Y."/>
            <person name="Senoo K."/>
        </authorList>
    </citation>
    <scope>NUCLEOTIDE SEQUENCE [LARGE SCALE GENOMIC DNA]</scope>
    <source>
        <strain evidence="4 5">Red803</strain>
    </source>
</reference>
<dbReference type="Pfam" id="PF00857">
    <property type="entry name" value="Isochorismatase"/>
    <property type="match status" value="1"/>
</dbReference>
<dbReference type="InterPro" id="IPR036380">
    <property type="entry name" value="Isochorismatase-like_sf"/>
</dbReference>
<dbReference type="EMBL" id="BSDD01000002">
    <property type="protein sequence ID" value="GLH69635.1"/>
    <property type="molecule type" value="Genomic_DNA"/>
</dbReference>
<dbReference type="Proteomes" id="UP001165089">
    <property type="component" value="Unassembled WGS sequence"/>
</dbReference>
<dbReference type="CDD" id="cd01014">
    <property type="entry name" value="nicotinamidase_related"/>
    <property type="match status" value="1"/>
</dbReference>
<sequence>MTTALLLIDVQKAWDDPSWGVRSTPGAEANVARLLAGFRAAGRPVLHVRHASANPASPLHPDQPGHGFKPEAAPRPGEPVFTKSVHAAFLGTGLEDHLRAHGITGLVIAGITTHLCVSSTARLGANLGFAVTVVSDASSALSLDDGEGGRIPAETAHRVALAELRGQFAAVQTTDEVLAGL</sequence>